<keyword evidence="1" id="KW-0812">Transmembrane</keyword>
<evidence type="ECO:0000313" key="2">
    <source>
        <dbReference type="EMBL" id="RYJ38906.1"/>
    </source>
</evidence>
<dbReference type="AlphaFoldDB" id="A0A444VZK1"/>
<gene>
    <name evidence="2" type="ORF">NU08_2131</name>
</gene>
<dbReference type="Proteomes" id="UP000290433">
    <property type="component" value="Unassembled WGS sequence"/>
</dbReference>
<dbReference type="RefSeq" id="WP_129747023.1">
    <property type="nucleotide sequence ID" value="NZ_JUIV01000006.1"/>
</dbReference>
<dbReference type="EMBL" id="JUIV01000006">
    <property type="protein sequence ID" value="RYJ38906.1"/>
    <property type="molecule type" value="Genomic_DNA"/>
</dbReference>
<evidence type="ECO:0000256" key="1">
    <source>
        <dbReference type="SAM" id="Phobius"/>
    </source>
</evidence>
<feature type="transmembrane region" description="Helical" evidence="1">
    <location>
        <begin position="436"/>
        <end position="455"/>
    </location>
</feature>
<evidence type="ECO:0000313" key="3">
    <source>
        <dbReference type="Proteomes" id="UP000290433"/>
    </source>
</evidence>
<comment type="caution">
    <text evidence="2">The sequence shown here is derived from an EMBL/GenBank/DDBJ whole genome shotgun (WGS) entry which is preliminary data.</text>
</comment>
<sequence length="507" mass="58279">MENSIPADILKLLRNTALISAVTPYATKHITDRKIEGILIIEVDSINEPVTFSNCHFDDVFIKNTTMADRVEFRHCSFEKEFIVFDIEGAGLIFNNCLFHQGLTINHCKLKYLTLSKTESTNGITIEGGFIQVLDLKPLNEKTQISLSGKFLLVDTLAVDSSSGATIFAKKAVINNISLSGYYNVSSRLDFNNIINKKIEFNDLNNDGKFYFSKLRPVGVKRFTDQTLEKYIKAYSEFDKVHHNELQIVHALYRKGISTLEIYSGYHPVLRFREFIEQNYYTDFLEYYDDLSAEFTINNSSAGILELKSIMFERYALKLLNSDLSAVKLINSQIPDVNSTDDFLNYYNIYNDLYSSAAKQNNTKDKAEYYRISQLYLYKYFRYESVSDQRHRGSRFSIIVSKFYSSHGTNWPQACMVTVLMSFLFFCFFTASLSAVGLDVSITGINTFLTNYLPFFPQFLNPLHRIDFMQDIAVLGAWSALLDFIARIAVSIGIFEIVRSFRKHVRQ</sequence>
<proteinExistence type="predicted"/>
<evidence type="ECO:0008006" key="4">
    <source>
        <dbReference type="Google" id="ProtNLM"/>
    </source>
</evidence>
<accession>A0A444VZK1</accession>
<feature type="transmembrane region" description="Helical" evidence="1">
    <location>
        <begin position="475"/>
        <end position="498"/>
    </location>
</feature>
<reference evidence="2 3" key="1">
    <citation type="submission" date="2014-12" db="EMBL/GenBank/DDBJ databases">
        <title>Genome sequence of Flavobacterium anhuiense RCM74.</title>
        <authorList>
            <person name="Kim J.F."/>
            <person name="Song J.Y."/>
            <person name="Kwak M.-J."/>
            <person name="Lee S.-W."/>
        </authorList>
    </citation>
    <scope>NUCLEOTIDE SEQUENCE [LARGE SCALE GENOMIC DNA]</scope>
    <source>
        <strain evidence="2 3">RCM74</strain>
    </source>
</reference>
<keyword evidence="1" id="KW-0472">Membrane</keyword>
<name>A0A444VZK1_9FLAO</name>
<dbReference type="OrthoDB" id="1122808at2"/>
<keyword evidence="1" id="KW-1133">Transmembrane helix</keyword>
<protein>
    <recommendedName>
        <fullName evidence="4">Pentapeptide repeat-containing protein</fullName>
    </recommendedName>
</protein>
<organism evidence="2 3">
    <name type="scientific">Flavobacterium anhuiense</name>
    <dbReference type="NCBI Taxonomy" id="459526"/>
    <lineage>
        <taxon>Bacteria</taxon>
        <taxon>Pseudomonadati</taxon>
        <taxon>Bacteroidota</taxon>
        <taxon>Flavobacteriia</taxon>
        <taxon>Flavobacteriales</taxon>
        <taxon>Flavobacteriaceae</taxon>
        <taxon>Flavobacterium</taxon>
    </lineage>
</organism>
<feature type="transmembrane region" description="Helical" evidence="1">
    <location>
        <begin position="411"/>
        <end position="429"/>
    </location>
</feature>